<proteinExistence type="predicted"/>
<reference evidence="1 2" key="1">
    <citation type="journal article" date="2022" name="DNA Res.">
        <title>Chromosomal-level genome assembly of the orchid tree Bauhinia variegata (Leguminosae; Cercidoideae) supports the allotetraploid origin hypothesis of Bauhinia.</title>
        <authorList>
            <person name="Zhong Y."/>
            <person name="Chen Y."/>
            <person name="Zheng D."/>
            <person name="Pang J."/>
            <person name="Liu Y."/>
            <person name="Luo S."/>
            <person name="Meng S."/>
            <person name="Qian L."/>
            <person name="Wei D."/>
            <person name="Dai S."/>
            <person name="Zhou R."/>
        </authorList>
    </citation>
    <scope>NUCLEOTIDE SEQUENCE [LARGE SCALE GENOMIC DNA]</scope>
    <source>
        <strain evidence="1">BV-YZ2020</strain>
    </source>
</reference>
<evidence type="ECO:0000313" key="1">
    <source>
        <dbReference type="EMBL" id="KAI4353251.1"/>
    </source>
</evidence>
<protein>
    <submittedName>
        <fullName evidence="1">Uncharacterized protein</fullName>
    </submittedName>
</protein>
<dbReference type="Proteomes" id="UP000828941">
    <property type="component" value="Chromosome 2"/>
</dbReference>
<organism evidence="1 2">
    <name type="scientific">Bauhinia variegata</name>
    <name type="common">Purple orchid tree</name>
    <name type="synonym">Phanera variegata</name>
    <dbReference type="NCBI Taxonomy" id="167791"/>
    <lineage>
        <taxon>Eukaryota</taxon>
        <taxon>Viridiplantae</taxon>
        <taxon>Streptophyta</taxon>
        <taxon>Embryophyta</taxon>
        <taxon>Tracheophyta</taxon>
        <taxon>Spermatophyta</taxon>
        <taxon>Magnoliopsida</taxon>
        <taxon>eudicotyledons</taxon>
        <taxon>Gunneridae</taxon>
        <taxon>Pentapetalae</taxon>
        <taxon>rosids</taxon>
        <taxon>fabids</taxon>
        <taxon>Fabales</taxon>
        <taxon>Fabaceae</taxon>
        <taxon>Cercidoideae</taxon>
        <taxon>Cercideae</taxon>
        <taxon>Bauhiniinae</taxon>
        <taxon>Bauhinia</taxon>
    </lineage>
</organism>
<gene>
    <name evidence="1" type="ORF">L6164_002216</name>
</gene>
<name>A0ACB9Q087_BAUVA</name>
<evidence type="ECO:0000313" key="2">
    <source>
        <dbReference type="Proteomes" id="UP000828941"/>
    </source>
</evidence>
<accession>A0ACB9Q087</accession>
<sequence>MKINFGSIFSKKFRFRGILSWLKKNIIISKTLPFIWGLIFSKNIAEYGVIVILMDYFDTAWKGNMPKAAAVVNLQDGLSSIFFVVTHVLESYTGCFNVTLLCTASYVIGLLLFWISEDMIMYCGAVILIAFGRASQPSAFVRYQLMEKVIKSREAELNSEDRNGEHVKENISELQNTENRNKNDDRRGKITEISSESQNRVENSREVNSEDQNGEHGKENKEIVSELQNTENRNKDDSRDEITEISSEGQNGIENRNCSRENRDTTKSERQKRDDNKEKRVSSSEHENGKENREEKRVKLSRNLWVRSAAICGAIVSIFFPSDIKTEWENPFKLAALFLGASYLLFYSGCFCYRFEEPRESPLYKMFRVLVAALWKWKVKYPKSEGGYYWKNHKRNFHFKKKDKIRLKHQVPKLWRWLDKAAVKGVEAEFDLNPEKQEKNGEICSVKEVREVKRLSALMHMSFTLWPFGLVVASANTFFVQQAVTLKSDFDINILFIISSVVSFAANSLFKLKKLREREPGITIVRIGGGMLCAVLCCTVAGVLELYRLRLSSKEVHGRRHRELSLSVAVLIPQFILFGLMEGLAEEGLESFYEGYLPESMKDFAQPFAKFVLGIGKLLTLPCLAIFKLWLKNSIETSHLDRYFLMPAFFNIAALLWFLYYSLKYAYKETYPSDEELGKVHEQDLWKVDRKQLNSRSLKKSNERKTSAYYRRIKSDFH</sequence>
<dbReference type="EMBL" id="CM039427">
    <property type="protein sequence ID" value="KAI4353251.1"/>
    <property type="molecule type" value="Genomic_DNA"/>
</dbReference>
<comment type="caution">
    <text evidence="1">The sequence shown here is derived from an EMBL/GenBank/DDBJ whole genome shotgun (WGS) entry which is preliminary data.</text>
</comment>
<keyword evidence="2" id="KW-1185">Reference proteome</keyword>